<gene>
    <name evidence="2" type="ORF">DUI87_17847</name>
</gene>
<name>A0A3M0KBX1_HIRRU</name>
<keyword evidence="3" id="KW-1185">Reference proteome</keyword>
<feature type="region of interest" description="Disordered" evidence="1">
    <location>
        <begin position="91"/>
        <end position="126"/>
    </location>
</feature>
<dbReference type="AlphaFoldDB" id="A0A3M0KBX1"/>
<dbReference type="EMBL" id="QRBI01000123">
    <property type="protein sequence ID" value="RMC04677.1"/>
    <property type="molecule type" value="Genomic_DNA"/>
</dbReference>
<proteinExistence type="predicted"/>
<reference evidence="2 3" key="1">
    <citation type="submission" date="2018-07" db="EMBL/GenBank/DDBJ databases">
        <title>A high quality draft genome assembly of the barn swallow (H. rustica rustica).</title>
        <authorList>
            <person name="Formenti G."/>
            <person name="Chiara M."/>
            <person name="Poveda L."/>
            <person name="Francoijs K.-J."/>
            <person name="Bonisoli-Alquati A."/>
            <person name="Canova L."/>
            <person name="Gianfranceschi L."/>
            <person name="Horner D.S."/>
            <person name="Saino N."/>
        </authorList>
    </citation>
    <scope>NUCLEOTIDE SEQUENCE [LARGE SCALE GENOMIC DNA]</scope>
    <source>
        <strain evidence="2">Chelidonia</strain>
        <tissue evidence="2">Blood</tissue>
    </source>
</reference>
<feature type="compositionally biased region" description="Basic and acidic residues" evidence="1">
    <location>
        <begin position="95"/>
        <end position="106"/>
    </location>
</feature>
<dbReference type="Proteomes" id="UP000269221">
    <property type="component" value="Unassembled WGS sequence"/>
</dbReference>
<feature type="compositionally biased region" description="Polar residues" evidence="1">
    <location>
        <begin position="116"/>
        <end position="126"/>
    </location>
</feature>
<organism evidence="2 3">
    <name type="scientific">Hirundo rustica rustica</name>
    <dbReference type="NCBI Taxonomy" id="333673"/>
    <lineage>
        <taxon>Eukaryota</taxon>
        <taxon>Metazoa</taxon>
        <taxon>Chordata</taxon>
        <taxon>Craniata</taxon>
        <taxon>Vertebrata</taxon>
        <taxon>Euteleostomi</taxon>
        <taxon>Archelosauria</taxon>
        <taxon>Archosauria</taxon>
        <taxon>Dinosauria</taxon>
        <taxon>Saurischia</taxon>
        <taxon>Theropoda</taxon>
        <taxon>Coelurosauria</taxon>
        <taxon>Aves</taxon>
        <taxon>Neognathae</taxon>
        <taxon>Neoaves</taxon>
        <taxon>Telluraves</taxon>
        <taxon>Australaves</taxon>
        <taxon>Passeriformes</taxon>
        <taxon>Sylvioidea</taxon>
        <taxon>Hirundinidae</taxon>
        <taxon>Hirundo</taxon>
    </lineage>
</organism>
<protein>
    <submittedName>
        <fullName evidence="2">Uncharacterized protein</fullName>
    </submittedName>
</protein>
<sequence>MDQAEEQEYTNNHSQEEKDGQRDWKHIDGTIPVLLRECDVLSFIFQVFHIPGYSSELTARLTQLSAHSSHTKQILLLLHTKDNWDKCSAQKHKQRWLEGENKKDGTGEPGAGIGQFNPNVQMDQNL</sequence>
<accession>A0A3M0KBX1</accession>
<feature type="compositionally biased region" description="Basic and acidic residues" evidence="1">
    <location>
        <begin position="14"/>
        <end position="23"/>
    </location>
</feature>
<feature type="region of interest" description="Disordered" evidence="1">
    <location>
        <begin position="1"/>
        <end position="23"/>
    </location>
</feature>
<comment type="caution">
    <text evidence="2">The sequence shown here is derived from an EMBL/GenBank/DDBJ whole genome shotgun (WGS) entry which is preliminary data.</text>
</comment>
<evidence type="ECO:0000256" key="1">
    <source>
        <dbReference type="SAM" id="MobiDB-lite"/>
    </source>
</evidence>
<evidence type="ECO:0000313" key="3">
    <source>
        <dbReference type="Proteomes" id="UP000269221"/>
    </source>
</evidence>
<evidence type="ECO:0000313" key="2">
    <source>
        <dbReference type="EMBL" id="RMC04677.1"/>
    </source>
</evidence>